<keyword evidence="6 9" id="KW-0648">Protein biosynthesis</keyword>
<dbReference type="EMBL" id="CM010721">
    <property type="protein sequence ID" value="RZC72256.1"/>
    <property type="molecule type" value="Genomic_DNA"/>
</dbReference>
<evidence type="ECO:0000256" key="5">
    <source>
        <dbReference type="ARBA" id="ARBA00022840"/>
    </source>
</evidence>
<dbReference type="SUPFAM" id="SSF47323">
    <property type="entry name" value="Anticodon-binding domain of a subclass of class I aminoacyl-tRNA synthetases"/>
    <property type="match status" value="1"/>
</dbReference>
<dbReference type="InterPro" id="IPR009080">
    <property type="entry name" value="tRNAsynth_Ia_anticodon-bd"/>
</dbReference>
<evidence type="ECO:0000256" key="6">
    <source>
        <dbReference type="ARBA" id="ARBA00022917"/>
    </source>
</evidence>
<evidence type="ECO:0000313" key="12">
    <source>
        <dbReference type="Proteomes" id="UP000316621"/>
    </source>
</evidence>
<dbReference type="AlphaFoldDB" id="A0A4Y7KHC1"/>
<evidence type="ECO:0000256" key="3">
    <source>
        <dbReference type="ARBA" id="ARBA00022598"/>
    </source>
</evidence>
<dbReference type="GO" id="GO:0004814">
    <property type="term" value="F:arginine-tRNA ligase activity"/>
    <property type="evidence" value="ECO:0007669"/>
    <property type="project" value="UniProtKB-EC"/>
</dbReference>
<keyword evidence="7 9" id="KW-0030">Aminoacyl-tRNA synthetase</keyword>
<keyword evidence="4 9" id="KW-0547">Nucleotide-binding</keyword>
<evidence type="ECO:0000256" key="2">
    <source>
        <dbReference type="ARBA" id="ARBA00012837"/>
    </source>
</evidence>
<dbReference type="InterPro" id="IPR035684">
    <property type="entry name" value="ArgRS_core"/>
</dbReference>
<evidence type="ECO:0000256" key="7">
    <source>
        <dbReference type="ARBA" id="ARBA00023146"/>
    </source>
</evidence>
<feature type="non-terminal residue" evidence="11">
    <location>
        <position position="1"/>
    </location>
</feature>
<dbReference type="InterPro" id="IPR008909">
    <property type="entry name" value="DALR_anticod-bd"/>
</dbReference>
<dbReference type="Gramene" id="RZC72256">
    <property type="protein sequence ID" value="RZC72256"/>
    <property type="gene ID" value="C5167_035446"/>
</dbReference>
<dbReference type="OMA" id="YIDEMEM"/>
<dbReference type="Pfam" id="PF05746">
    <property type="entry name" value="DALR_1"/>
    <property type="match status" value="1"/>
</dbReference>
<dbReference type="GO" id="GO:0006420">
    <property type="term" value="P:arginyl-tRNA aminoacylation"/>
    <property type="evidence" value="ECO:0007669"/>
    <property type="project" value="InterPro"/>
</dbReference>
<dbReference type="SMART" id="SM00836">
    <property type="entry name" value="DALR_1"/>
    <property type="match status" value="1"/>
</dbReference>
<dbReference type="Proteomes" id="UP000316621">
    <property type="component" value="Chromosome 7"/>
</dbReference>
<dbReference type="Gene3D" id="1.10.730.10">
    <property type="entry name" value="Isoleucyl-tRNA Synthetase, Domain 1"/>
    <property type="match status" value="1"/>
</dbReference>
<gene>
    <name evidence="11" type="ORF">C5167_035446</name>
</gene>
<dbReference type="PANTHER" id="PTHR11956:SF5">
    <property type="entry name" value="ARGININE--TRNA LIGASE, CYTOPLASMIC"/>
    <property type="match status" value="1"/>
</dbReference>
<evidence type="ECO:0000256" key="8">
    <source>
        <dbReference type="ARBA" id="ARBA00049339"/>
    </source>
</evidence>
<dbReference type="Pfam" id="PF00750">
    <property type="entry name" value="tRNA-synt_1d"/>
    <property type="match status" value="1"/>
</dbReference>
<comment type="catalytic activity">
    <reaction evidence="8">
        <text>tRNA(Arg) + L-arginine + ATP = L-arginyl-tRNA(Arg) + AMP + diphosphate</text>
        <dbReference type="Rhea" id="RHEA:20301"/>
        <dbReference type="Rhea" id="RHEA-COMP:9658"/>
        <dbReference type="Rhea" id="RHEA-COMP:9673"/>
        <dbReference type="ChEBI" id="CHEBI:30616"/>
        <dbReference type="ChEBI" id="CHEBI:32682"/>
        <dbReference type="ChEBI" id="CHEBI:33019"/>
        <dbReference type="ChEBI" id="CHEBI:78442"/>
        <dbReference type="ChEBI" id="CHEBI:78513"/>
        <dbReference type="ChEBI" id="CHEBI:456215"/>
        <dbReference type="EC" id="6.1.1.19"/>
    </reaction>
</comment>
<keyword evidence="3 9" id="KW-0436">Ligase</keyword>
<name>A0A4Y7KHC1_PAPSO</name>
<protein>
    <recommendedName>
        <fullName evidence="2">arginine--tRNA ligase</fullName>
        <ecNumber evidence="2">6.1.1.19</ecNumber>
    </recommendedName>
</protein>
<dbReference type="InterPro" id="IPR014729">
    <property type="entry name" value="Rossmann-like_a/b/a_fold"/>
</dbReference>
<dbReference type="SUPFAM" id="SSF52374">
    <property type="entry name" value="Nucleotidylyl transferase"/>
    <property type="match status" value="1"/>
</dbReference>
<dbReference type="GO" id="GO:0005524">
    <property type="term" value="F:ATP binding"/>
    <property type="evidence" value="ECO:0007669"/>
    <property type="project" value="UniProtKB-KW"/>
</dbReference>
<sequence>GGDATYRKAWRKICQVSLLLDYQQTYDRLGVTVFQKVLSSYWEGIPEILKGLEKDGYVQDSSNGCWIQIGGGDPLLAVKSNGDYNNALIDLAALWHYLKKENAEWIVHMSDNSLIDYTQTIFAAAEHAGWLGECEKQLTHVGYGLVLGGDKKELAGSSSTLLDKAKRVCREYIDEMEMAARWTWEEREQIADVIGCGAIKYNDLKNDHSADYMLSLYDILSNQGDTGVSLQFALACARSVISKSGAQDVTIELDAGRKSTEGRLLGLQLIKFAEVIQEAVLAVRPSVLCRYLYDLSLVFRRYYKVQVEAEVKTDSILLLCEATAIVMEKCFDLLGVQPARKLERFHD</sequence>
<reference evidence="11 12" key="1">
    <citation type="journal article" date="2018" name="Science">
        <title>The opium poppy genome and morphinan production.</title>
        <authorList>
            <person name="Guo L."/>
            <person name="Winzer T."/>
            <person name="Yang X."/>
            <person name="Li Y."/>
            <person name="Ning Z."/>
            <person name="He Z."/>
            <person name="Teodor R."/>
            <person name="Lu Y."/>
            <person name="Bowser T.A."/>
            <person name="Graham I.A."/>
            <person name="Ye K."/>
        </authorList>
    </citation>
    <scope>NUCLEOTIDE SEQUENCE [LARGE SCALE GENOMIC DNA]</scope>
    <source>
        <strain evidence="12">cv. HN1</strain>
        <tissue evidence="11">Leaves</tissue>
    </source>
</reference>
<dbReference type="EC" id="6.1.1.19" evidence="2"/>
<comment type="similarity">
    <text evidence="1 9">Belongs to the class-I aminoacyl-tRNA synthetase family.</text>
</comment>
<evidence type="ECO:0000256" key="4">
    <source>
        <dbReference type="ARBA" id="ARBA00022741"/>
    </source>
</evidence>
<keyword evidence="5 9" id="KW-0067">ATP-binding</keyword>
<dbReference type="InterPro" id="IPR001278">
    <property type="entry name" value="Arg-tRNA-ligase"/>
</dbReference>
<keyword evidence="12" id="KW-1185">Reference proteome</keyword>
<evidence type="ECO:0000256" key="9">
    <source>
        <dbReference type="RuleBase" id="RU363038"/>
    </source>
</evidence>
<evidence type="ECO:0000259" key="10">
    <source>
        <dbReference type="SMART" id="SM00836"/>
    </source>
</evidence>
<proteinExistence type="inferred from homology"/>
<organism evidence="11 12">
    <name type="scientific">Papaver somniferum</name>
    <name type="common">Opium poppy</name>
    <dbReference type="NCBI Taxonomy" id="3469"/>
    <lineage>
        <taxon>Eukaryota</taxon>
        <taxon>Viridiplantae</taxon>
        <taxon>Streptophyta</taxon>
        <taxon>Embryophyta</taxon>
        <taxon>Tracheophyta</taxon>
        <taxon>Spermatophyta</taxon>
        <taxon>Magnoliopsida</taxon>
        <taxon>Ranunculales</taxon>
        <taxon>Papaveraceae</taxon>
        <taxon>Papaveroideae</taxon>
        <taxon>Papaver</taxon>
    </lineage>
</organism>
<accession>A0A4Y7KHC1</accession>
<evidence type="ECO:0000256" key="1">
    <source>
        <dbReference type="ARBA" id="ARBA00005594"/>
    </source>
</evidence>
<feature type="domain" description="DALR anticodon binding" evidence="10">
    <location>
        <begin position="230"/>
        <end position="342"/>
    </location>
</feature>
<dbReference type="STRING" id="3469.A0A4Y7KHC1"/>
<evidence type="ECO:0000313" key="11">
    <source>
        <dbReference type="EMBL" id="RZC72256.1"/>
    </source>
</evidence>
<dbReference type="PANTHER" id="PTHR11956">
    <property type="entry name" value="ARGINYL-TRNA SYNTHETASE"/>
    <property type="match status" value="1"/>
</dbReference>
<dbReference type="Gene3D" id="3.40.50.620">
    <property type="entry name" value="HUPs"/>
    <property type="match status" value="1"/>
</dbReference>